<dbReference type="PANTHER" id="PTHR48125:SF12">
    <property type="entry name" value="AT HOOK TRANSCRIPTION FACTOR FAMILY-RELATED"/>
    <property type="match status" value="1"/>
</dbReference>
<sequence>MRSRSPQRRRPVYRGDLPPPPPAPAAPAPAQRPRLHSRAPGASPTLDKVREFLAEAGFDSTERPRHDEVVSRSRSHQKAPELQPRSAKPTSRIQKQNLPSSKRLPDPPPAPPVPTPRGPSRPAQAPAPPPPPPAPPAPPAPVSFRKEPAKSTSRAWADQPLPRNSRSDSRERESRVLYDPPAPPPVPGGRRWYEDSSGGTRHLPEPPPVPESKMQRAPSPRRAPKPDAWDSWHSEYGDGYDARYDYWDVPDRRHYDRYETCSRSSQESEDEGGDQWMDVPQPPGVQYALPPPPQVPQGYSGKGFSKCMPRKKAFNPSRWFCHVCNKDFWNQEKYDRHVADEHIPCPEEGCNFSGPEHVMAVHKLKHVKAADGSSVTDSPEELTAWRAMRKANFPSKGNLQRKLELEEKRRLSGALPDPPKVSMLEKLLRSTHGMEKGKGKGKGKKGKFKGKGKDGKDGKGKDYSYGYGYNFKGDGKSKGKKGKSKGKEKGKGKRMPWSMGMNNELEDNAHPTHSLPLPSVVANCVPLESSFGNSSSQARYQAFDSGRGKLGVCRFFERGFCYHGAACQYEHVGSPPQAQASDITPSAWWMLPSTLANRAGRPGEGPAGGVFGPLRTRQVRATHVEPYRAPEERERRDGLLRRLLQPDVERYYSAILQCVRYIVATDFLQLERPPAPSVPFQVDTTPEIPTACADLGTELDDSEISKLGAFLKQS</sequence>
<feature type="zinc finger region" description="C3H1-type" evidence="1">
    <location>
        <begin position="547"/>
        <end position="574"/>
    </location>
</feature>
<keyword evidence="1" id="KW-0863">Zinc-finger</keyword>
<dbReference type="PANTHER" id="PTHR48125">
    <property type="entry name" value="LP07818P1"/>
    <property type="match status" value="1"/>
</dbReference>
<dbReference type="AlphaFoldDB" id="A0A813BTL3"/>
<feature type="region of interest" description="Disordered" evidence="2">
    <location>
        <begin position="475"/>
        <end position="512"/>
    </location>
</feature>
<feature type="compositionally biased region" description="Basic residues" evidence="2">
    <location>
        <begin position="439"/>
        <end position="450"/>
    </location>
</feature>
<dbReference type="GO" id="GO:0008270">
    <property type="term" value="F:zinc ion binding"/>
    <property type="evidence" value="ECO:0007669"/>
    <property type="project" value="UniProtKB-KW"/>
</dbReference>
<feature type="compositionally biased region" description="Basic and acidic residues" evidence="2">
    <location>
        <begin position="224"/>
        <end position="244"/>
    </location>
</feature>
<dbReference type="SMART" id="SM00355">
    <property type="entry name" value="ZnF_C2H2"/>
    <property type="match status" value="2"/>
</dbReference>
<dbReference type="PROSITE" id="PS50103">
    <property type="entry name" value="ZF_C3H1"/>
    <property type="match status" value="1"/>
</dbReference>
<evidence type="ECO:0000259" key="3">
    <source>
        <dbReference type="PROSITE" id="PS50103"/>
    </source>
</evidence>
<organism evidence="4 5">
    <name type="scientific">Symbiodinium necroappetens</name>
    <dbReference type="NCBI Taxonomy" id="1628268"/>
    <lineage>
        <taxon>Eukaryota</taxon>
        <taxon>Sar</taxon>
        <taxon>Alveolata</taxon>
        <taxon>Dinophyceae</taxon>
        <taxon>Suessiales</taxon>
        <taxon>Symbiodiniaceae</taxon>
        <taxon>Symbiodinium</taxon>
    </lineage>
</organism>
<feature type="compositionally biased region" description="Basic and acidic residues" evidence="2">
    <location>
        <begin position="60"/>
        <end position="71"/>
    </location>
</feature>
<dbReference type="OrthoDB" id="437256at2759"/>
<proteinExistence type="predicted"/>
<feature type="compositionally biased region" description="Basic and acidic residues" evidence="2">
    <location>
        <begin position="165"/>
        <end position="176"/>
    </location>
</feature>
<keyword evidence="5" id="KW-1185">Reference proteome</keyword>
<evidence type="ECO:0000256" key="1">
    <source>
        <dbReference type="PROSITE-ProRule" id="PRU00723"/>
    </source>
</evidence>
<feature type="compositionally biased region" description="Pro residues" evidence="2">
    <location>
        <begin position="17"/>
        <end position="27"/>
    </location>
</feature>
<dbReference type="InterPro" id="IPR013087">
    <property type="entry name" value="Znf_C2H2_type"/>
</dbReference>
<keyword evidence="1" id="KW-0479">Metal-binding</keyword>
<feature type="compositionally biased region" description="Basic residues" evidence="2">
    <location>
        <begin position="1"/>
        <end position="12"/>
    </location>
</feature>
<name>A0A813BTL3_9DINO</name>
<feature type="region of interest" description="Disordered" evidence="2">
    <location>
        <begin position="1"/>
        <end position="244"/>
    </location>
</feature>
<feature type="compositionally biased region" description="Basic and acidic residues" evidence="2">
    <location>
        <begin position="429"/>
        <end position="438"/>
    </location>
</feature>
<feature type="compositionally biased region" description="Polar residues" evidence="2">
    <location>
        <begin position="88"/>
        <end position="98"/>
    </location>
</feature>
<dbReference type="InterPro" id="IPR019496">
    <property type="entry name" value="NUFIP1_cons_dom"/>
</dbReference>
<dbReference type="InterPro" id="IPR000571">
    <property type="entry name" value="Znf_CCCH"/>
</dbReference>
<dbReference type="PROSITE" id="PS00028">
    <property type="entry name" value="ZINC_FINGER_C2H2_1"/>
    <property type="match status" value="1"/>
</dbReference>
<evidence type="ECO:0000256" key="2">
    <source>
        <dbReference type="SAM" id="MobiDB-lite"/>
    </source>
</evidence>
<feature type="compositionally biased region" description="Basic residues" evidence="2">
    <location>
        <begin position="478"/>
        <end position="494"/>
    </location>
</feature>
<feature type="compositionally biased region" description="Pro residues" evidence="2">
    <location>
        <begin position="106"/>
        <end position="141"/>
    </location>
</feature>
<accession>A0A813BTL3</accession>
<feature type="region of interest" description="Disordered" evidence="2">
    <location>
        <begin position="429"/>
        <end position="459"/>
    </location>
</feature>
<dbReference type="Pfam" id="PF10453">
    <property type="entry name" value="NUFIP1"/>
    <property type="match status" value="1"/>
</dbReference>
<feature type="domain" description="C3H1-type" evidence="3">
    <location>
        <begin position="547"/>
        <end position="574"/>
    </location>
</feature>
<reference evidence="4" key="1">
    <citation type="submission" date="2021-02" db="EMBL/GenBank/DDBJ databases">
        <authorList>
            <person name="Dougan E. K."/>
            <person name="Rhodes N."/>
            <person name="Thang M."/>
            <person name="Chan C."/>
        </authorList>
    </citation>
    <scope>NUCLEOTIDE SEQUENCE</scope>
</reference>
<gene>
    <name evidence="4" type="primary">NUFIP1</name>
    <name evidence="4" type="ORF">SNEC2469_LOCUS31994</name>
</gene>
<evidence type="ECO:0000313" key="4">
    <source>
        <dbReference type="EMBL" id="CAE7924910.1"/>
    </source>
</evidence>
<protein>
    <submittedName>
        <fullName evidence="4">NUFIP1 protein</fullName>
    </submittedName>
</protein>
<evidence type="ECO:0000313" key="5">
    <source>
        <dbReference type="Proteomes" id="UP000601435"/>
    </source>
</evidence>
<dbReference type="Proteomes" id="UP000601435">
    <property type="component" value="Unassembled WGS sequence"/>
</dbReference>
<keyword evidence="1" id="KW-0862">Zinc</keyword>
<dbReference type="EMBL" id="CAJNJA010079352">
    <property type="protein sequence ID" value="CAE7924910.1"/>
    <property type="molecule type" value="Genomic_DNA"/>
</dbReference>
<feature type="region of interest" description="Disordered" evidence="2">
    <location>
        <begin position="260"/>
        <end position="301"/>
    </location>
</feature>
<comment type="caution">
    <text evidence="4">The sequence shown here is derived from an EMBL/GenBank/DDBJ whole genome shotgun (WGS) entry which is preliminary data.</text>
</comment>